<dbReference type="PROSITE" id="PS01311">
    <property type="entry name" value="LGT"/>
    <property type="match status" value="1"/>
</dbReference>
<feature type="transmembrane region" description="Helical" evidence="7">
    <location>
        <begin position="212"/>
        <end position="230"/>
    </location>
</feature>
<comment type="subcellular location">
    <subcellularLocation>
        <location evidence="7">Cell membrane</location>
        <topology evidence="7">Multi-pass membrane protein</topology>
    </subcellularLocation>
</comment>
<comment type="pathway">
    <text evidence="7">Protein modification; lipoprotein biosynthesis (diacylglyceryl transfer).</text>
</comment>
<proteinExistence type="inferred from homology"/>
<gene>
    <name evidence="7" type="primary">lgt</name>
    <name evidence="9" type="ORF">SAMN04489812_5654</name>
</gene>
<feature type="region of interest" description="Disordered" evidence="8">
    <location>
        <begin position="282"/>
        <end position="348"/>
    </location>
</feature>
<evidence type="ECO:0000256" key="4">
    <source>
        <dbReference type="ARBA" id="ARBA00022692"/>
    </source>
</evidence>
<dbReference type="EMBL" id="LT629772">
    <property type="protein sequence ID" value="SDT40735.1"/>
    <property type="molecule type" value="Genomic_DNA"/>
</dbReference>
<keyword evidence="5 7" id="KW-1133">Transmembrane helix</keyword>
<keyword evidence="4 7" id="KW-0812">Transmembrane</keyword>
<keyword evidence="9" id="KW-0449">Lipoprotein</keyword>
<dbReference type="Proteomes" id="UP000199103">
    <property type="component" value="Chromosome I"/>
</dbReference>
<feature type="transmembrane region" description="Helical" evidence="7">
    <location>
        <begin position="128"/>
        <end position="146"/>
    </location>
</feature>
<protein>
    <recommendedName>
        <fullName evidence="7">Phosphatidylglycerol--prolipoprotein diacylglyceryl transferase</fullName>
        <ecNumber evidence="7">2.5.1.145</ecNumber>
    </recommendedName>
</protein>
<dbReference type="PANTHER" id="PTHR30589:SF0">
    <property type="entry name" value="PHOSPHATIDYLGLYCEROL--PROLIPOPROTEIN DIACYLGLYCERYL TRANSFERASE"/>
    <property type="match status" value="1"/>
</dbReference>
<feature type="transmembrane region" description="Helical" evidence="7">
    <location>
        <begin position="250"/>
        <end position="267"/>
    </location>
</feature>
<dbReference type="InterPro" id="IPR001640">
    <property type="entry name" value="Lgt"/>
</dbReference>
<name>A0A1H2A447_9ACTN</name>
<dbReference type="OrthoDB" id="871140at2"/>
<feature type="compositionally biased region" description="Low complexity" evidence="8">
    <location>
        <begin position="305"/>
        <end position="314"/>
    </location>
</feature>
<evidence type="ECO:0000256" key="7">
    <source>
        <dbReference type="HAMAP-Rule" id="MF_01147"/>
    </source>
</evidence>
<keyword evidence="2 7" id="KW-1003">Cell membrane</keyword>
<evidence type="ECO:0000256" key="3">
    <source>
        <dbReference type="ARBA" id="ARBA00022679"/>
    </source>
</evidence>
<dbReference type="GO" id="GO:0008961">
    <property type="term" value="F:phosphatidylglycerol-prolipoprotein diacylglyceryl transferase activity"/>
    <property type="evidence" value="ECO:0007669"/>
    <property type="project" value="UniProtKB-UniRule"/>
</dbReference>
<dbReference type="STRING" id="630515.SAMN04489812_5654"/>
<feature type="compositionally biased region" description="Basic and acidic residues" evidence="8">
    <location>
        <begin position="326"/>
        <end position="337"/>
    </location>
</feature>
<dbReference type="EC" id="2.5.1.145" evidence="7"/>
<evidence type="ECO:0000256" key="1">
    <source>
        <dbReference type="ARBA" id="ARBA00007150"/>
    </source>
</evidence>
<keyword evidence="10" id="KW-1185">Reference proteome</keyword>
<comment type="catalytic activity">
    <reaction evidence="7">
        <text>L-cysteinyl-[prolipoprotein] + a 1,2-diacyl-sn-glycero-3-phospho-(1'-sn-glycerol) = an S-1,2-diacyl-sn-glyceryl-L-cysteinyl-[prolipoprotein] + sn-glycerol 1-phosphate + H(+)</text>
        <dbReference type="Rhea" id="RHEA:56712"/>
        <dbReference type="Rhea" id="RHEA-COMP:14679"/>
        <dbReference type="Rhea" id="RHEA-COMP:14680"/>
        <dbReference type="ChEBI" id="CHEBI:15378"/>
        <dbReference type="ChEBI" id="CHEBI:29950"/>
        <dbReference type="ChEBI" id="CHEBI:57685"/>
        <dbReference type="ChEBI" id="CHEBI:64716"/>
        <dbReference type="ChEBI" id="CHEBI:140658"/>
        <dbReference type="EC" id="2.5.1.145"/>
    </reaction>
</comment>
<sequence>MVDHLLPALSIPSPPISEWVLFGRVPIRFYALCIITGVVVGVIIATRRWMARGGSRDAIETVALVAVPFGIVGARIYHVITDHQLYFGPGKDPIRALYLWEGGLGIWGGVALGAVGGYLVARRRKIRFWALADAMAPGVAVAQAIGRLGNWFNQELFGRPSTLPWALQIDPQFRPVGYEQYATFHPTFLYELIWNLGVAAVIIALDRRFKLGHGKVFMLYVMLYTAGRAWVEHLRIDPAHTIGGFRLNDYVSVGVFLAALICLLWLIRNKPGREPIVEGDFVYVNGQPPEGDDDATPTSPDPESPDSVSGDPESGAAESGDQPDGAGKDPEAGDHASADNPAPGRARM</sequence>
<feature type="transmembrane region" description="Helical" evidence="7">
    <location>
        <begin position="58"/>
        <end position="77"/>
    </location>
</feature>
<dbReference type="RefSeq" id="WP_091530143.1">
    <property type="nucleotide sequence ID" value="NZ_LT629772.1"/>
</dbReference>
<reference evidence="9 10" key="1">
    <citation type="submission" date="2016-10" db="EMBL/GenBank/DDBJ databases">
        <authorList>
            <person name="de Groot N.N."/>
        </authorList>
    </citation>
    <scope>NUCLEOTIDE SEQUENCE [LARGE SCALE GENOMIC DNA]</scope>
    <source>
        <strain evidence="9 10">DSM 21800</strain>
    </source>
</reference>
<comment type="similarity">
    <text evidence="1 7">Belongs to the Lgt family.</text>
</comment>
<feature type="transmembrane region" description="Helical" evidence="7">
    <location>
        <begin position="27"/>
        <end position="46"/>
    </location>
</feature>
<evidence type="ECO:0000313" key="9">
    <source>
        <dbReference type="EMBL" id="SDT40735.1"/>
    </source>
</evidence>
<comment type="function">
    <text evidence="7">Catalyzes the transfer of the diacylglyceryl group from phosphatidylglycerol to the sulfhydryl group of the N-terminal cysteine of a prolipoprotein, the first step in the formation of mature lipoproteins.</text>
</comment>
<dbReference type="GO" id="GO:0042158">
    <property type="term" value="P:lipoprotein biosynthetic process"/>
    <property type="evidence" value="ECO:0007669"/>
    <property type="project" value="UniProtKB-UniRule"/>
</dbReference>
<accession>A0A1H2A447</accession>
<dbReference type="NCBIfam" id="TIGR00544">
    <property type="entry name" value="lgt"/>
    <property type="match status" value="1"/>
</dbReference>
<keyword evidence="6 7" id="KW-0472">Membrane</keyword>
<dbReference type="Pfam" id="PF01790">
    <property type="entry name" value="LGT"/>
    <property type="match status" value="1"/>
</dbReference>
<evidence type="ECO:0000256" key="6">
    <source>
        <dbReference type="ARBA" id="ARBA00023136"/>
    </source>
</evidence>
<feature type="transmembrane region" description="Helical" evidence="7">
    <location>
        <begin position="97"/>
        <end position="121"/>
    </location>
</feature>
<organism evidence="9 10">
    <name type="scientific">Microlunatus soli</name>
    <dbReference type="NCBI Taxonomy" id="630515"/>
    <lineage>
        <taxon>Bacteria</taxon>
        <taxon>Bacillati</taxon>
        <taxon>Actinomycetota</taxon>
        <taxon>Actinomycetes</taxon>
        <taxon>Propionibacteriales</taxon>
        <taxon>Propionibacteriaceae</taxon>
        <taxon>Microlunatus</taxon>
    </lineage>
</organism>
<dbReference type="PANTHER" id="PTHR30589">
    <property type="entry name" value="PROLIPOPROTEIN DIACYLGLYCERYL TRANSFERASE"/>
    <property type="match status" value="1"/>
</dbReference>
<dbReference type="GO" id="GO:0005886">
    <property type="term" value="C:plasma membrane"/>
    <property type="evidence" value="ECO:0007669"/>
    <property type="project" value="UniProtKB-SubCell"/>
</dbReference>
<keyword evidence="3 7" id="KW-0808">Transferase</keyword>
<evidence type="ECO:0000256" key="2">
    <source>
        <dbReference type="ARBA" id="ARBA00022475"/>
    </source>
</evidence>
<feature type="binding site" evidence="7">
    <location>
        <position position="147"/>
    </location>
    <ligand>
        <name>a 1,2-diacyl-sn-glycero-3-phospho-(1'-sn-glycerol)</name>
        <dbReference type="ChEBI" id="CHEBI:64716"/>
    </ligand>
</feature>
<dbReference type="AlphaFoldDB" id="A0A1H2A447"/>
<feature type="transmembrane region" description="Helical" evidence="7">
    <location>
        <begin position="188"/>
        <end position="205"/>
    </location>
</feature>
<dbReference type="HAMAP" id="MF_01147">
    <property type="entry name" value="Lgt"/>
    <property type="match status" value="1"/>
</dbReference>
<evidence type="ECO:0000256" key="8">
    <source>
        <dbReference type="SAM" id="MobiDB-lite"/>
    </source>
</evidence>
<evidence type="ECO:0000256" key="5">
    <source>
        <dbReference type="ARBA" id="ARBA00022989"/>
    </source>
</evidence>
<dbReference type="UniPathway" id="UPA00664"/>
<evidence type="ECO:0000313" key="10">
    <source>
        <dbReference type="Proteomes" id="UP000199103"/>
    </source>
</evidence>